<dbReference type="PANTHER" id="PTHR16166:SF141">
    <property type="entry name" value="INTERMEMBRANE LIPID TRANSFER PROTEIN VPS13D"/>
    <property type="match status" value="1"/>
</dbReference>
<dbReference type="InterPro" id="IPR026847">
    <property type="entry name" value="VPS13"/>
</dbReference>
<dbReference type="GO" id="GO:0007005">
    <property type="term" value="P:mitochondrion organization"/>
    <property type="evidence" value="ECO:0007669"/>
    <property type="project" value="TreeGrafter"/>
</dbReference>
<dbReference type="GO" id="GO:0045053">
    <property type="term" value="P:protein retention in Golgi apparatus"/>
    <property type="evidence" value="ECO:0007669"/>
    <property type="project" value="TreeGrafter"/>
</dbReference>
<dbReference type="PANTHER" id="PTHR16166">
    <property type="entry name" value="VACUOLAR PROTEIN SORTING-ASSOCIATED PROTEIN VPS13"/>
    <property type="match status" value="1"/>
</dbReference>
<evidence type="ECO:0000313" key="3">
    <source>
        <dbReference type="EMBL" id="KAK6169767.1"/>
    </source>
</evidence>
<name>A0AAN8P3N1_PATCE</name>
<keyword evidence="4" id="KW-1185">Reference proteome</keyword>
<proteinExistence type="predicted"/>
<dbReference type="AlphaFoldDB" id="A0AAN8P3N1"/>
<keyword evidence="1" id="KW-0813">Transport</keyword>
<gene>
    <name evidence="3" type="ORF">SNE40_020756</name>
</gene>
<dbReference type="Pfam" id="PF12624">
    <property type="entry name" value="VPS13_N"/>
    <property type="match status" value="1"/>
</dbReference>
<dbReference type="InterPro" id="IPR026854">
    <property type="entry name" value="VPS13_N"/>
</dbReference>
<sequence>MLEGLAAWILNTYVGEYVENLNTDQLSIALLQGDVELENLPLKKSALKSLDIPLEVRSGVIGKIVLHIPIRGLRSEPWSISIENLYLVAGPLTNLQYDEKTEKENEEIAKQVMLDALEAKWKILRQDKQEWATSSWFSYGTSMATNILENIQLNVKNVHFRYEDDKLNPESPFACGVIISHLSAQSTNQDGKPVYVQDHGDVMYKLVDLNNCSVYCDVDTKLIGSLSQTEFIVAMQADMLNYTREKDPHDYILQPISAKAQVKRYTSALPLRSSSTPRITVNFTMEAIDFQLGQDQFKCFGLWNREFDRHNRRRKYRKNRPINTVTERPSKWWKFAINCHLSRIHEERQRNTWDFILERSRILVDYYDTYMSHLTEGIINQYNENRKLEIEKELDFEELKIIRELVLSRLQTENKLSTFQSHSLPKSNSSNEKHENIPGNQPGLFQRWFPGWGGWSQTSIATENMTPSQSEISLKSIDQSESDLFDVQSAVSTEIEREIMDVIQDSTENSSFLRKDTVFAKMKFTLSKGSFQLLESAKSESGKDFL</sequence>
<evidence type="ECO:0000313" key="4">
    <source>
        <dbReference type="Proteomes" id="UP001347796"/>
    </source>
</evidence>
<organism evidence="3 4">
    <name type="scientific">Patella caerulea</name>
    <name type="common">Rayed Mediterranean limpet</name>
    <dbReference type="NCBI Taxonomy" id="87958"/>
    <lineage>
        <taxon>Eukaryota</taxon>
        <taxon>Metazoa</taxon>
        <taxon>Spiralia</taxon>
        <taxon>Lophotrochozoa</taxon>
        <taxon>Mollusca</taxon>
        <taxon>Gastropoda</taxon>
        <taxon>Patellogastropoda</taxon>
        <taxon>Patelloidea</taxon>
        <taxon>Patellidae</taxon>
        <taxon>Patella</taxon>
    </lineage>
</organism>
<evidence type="ECO:0000256" key="1">
    <source>
        <dbReference type="ARBA" id="ARBA00022448"/>
    </source>
</evidence>
<dbReference type="EMBL" id="JAZGQO010000015">
    <property type="protein sequence ID" value="KAK6169767.1"/>
    <property type="molecule type" value="Genomic_DNA"/>
</dbReference>
<dbReference type="GO" id="GO:0006623">
    <property type="term" value="P:protein targeting to vacuole"/>
    <property type="evidence" value="ECO:0007669"/>
    <property type="project" value="TreeGrafter"/>
</dbReference>
<protein>
    <recommendedName>
        <fullName evidence="2">Chorein N-terminal domain-containing protein</fullName>
    </recommendedName>
</protein>
<evidence type="ECO:0000259" key="2">
    <source>
        <dbReference type="Pfam" id="PF12624"/>
    </source>
</evidence>
<accession>A0AAN8P3N1</accession>
<dbReference type="Proteomes" id="UP001347796">
    <property type="component" value="Unassembled WGS sequence"/>
</dbReference>
<comment type="caution">
    <text evidence="3">The sequence shown here is derived from an EMBL/GenBank/DDBJ whole genome shotgun (WGS) entry which is preliminary data.</text>
</comment>
<reference evidence="3 4" key="1">
    <citation type="submission" date="2024-01" db="EMBL/GenBank/DDBJ databases">
        <title>The genome of the rayed Mediterranean limpet Patella caerulea (Linnaeus, 1758).</title>
        <authorList>
            <person name="Anh-Thu Weber A."/>
            <person name="Halstead-Nussloch G."/>
        </authorList>
    </citation>
    <scope>NUCLEOTIDE SEQUENCE [LARGE SCALE GENOMIC DNA]</scope>
    <source>
        <strain evidence="3">AATW-2023a</strain>
        <tissue evidence="3">Whole specimen</tissue>
    </source>
</reference>
<feature type="domain" description="Chorein N-terminal" evidence="2">
    <location>
        <begin position="1"/>
        <end position="535"/>
    </location>
</feature>